<dbReference type="AlphaFoldDB" id="A0A170PUF3"/>
<keyword evidence="4 5" id="KW-0472">Membrane</keyword>
<evidence type="ECO:0000313" key="7">
    <source>
        <dbReference type="EMBL" id="CUS57716.1"/>
    </source>
</evidence>
<keyword evidence="3 5" id="KW-1133">Transmembrane helix</keyword>
<evidence type="ECO:0000256" key="2">
    <source>
        <dbReference type="ARBA" id="ARBA00022692"/>
    </source>
</evidence>
<protein>
    <submittedName>
        <fullName evidence="7">Sulfate permease</fullName>
    </submittedName>
</protein>
<feature type="transmembrane region" description="Helical" evidence="5">
    <location>
        <begin position="206"/>
        <end position="224"/>
    </location>
</feature>
<keyword evidence="2 5" id="KW-0812">Transmembrane</keyword>
<evidence type="ECO:0000256" key="5">
    <source>
        <dbReference type="SAM" id="Phobius"/>
    </source>
</evidence>
<organism evidence="7">
    <name type="scientific">hydrothermal vent metagenome</name>
    <dbReference type="NCBI Taxonomy" id="652676"/>
    <lineage>
        <taxon>unclassified sequences</taxon>
        <taxon>metagenomes</taxon>
        <taxon>ecological metagenomes</taxon>
    </lineage>
</organism>
<feature type="transmembrane region" description="Helical" evidence="5">
    <location>
        <begin position="333"/>
        <end position="366"/>
    </location>
</feature>
<feature type="transmembrane region" description="Helical" evidence="5">
    <location>
        <begin position="105"/>
        <end position="122"/>
    </location>
</feature>
<feature type="transmembrane region" description="Helical" evidence="5">
    <location>
        <begin position="134"/>
        <end position="153"/>
    </location>
</feature>
<name>A0A170PUF3_9ZZZZ</name>
<dbReference type="InterPro" id="IPR011547">
    <property type="entry name" value="SLC26A/SulP_dom"/>
</dbReference>
<dbReference type="GO" id="GO:0016020">
    <property type="term" value="C:membrane"/>
    <property type="evidence" value="ECO:0007669"/>
    <property type="project" value="UniProtKB-SubCell"/>
</dbReference>
<accession>A0A170PUF3</accession>
<dbReference type="GO" id="GO:0055085">
    <property type="term" value="P:transmembrane transport"/>
    <property type="evidence" value="ECO:0007669"/>
    <property type="project" value="InterPro"/>
</dbReference>
<gene>
    <name evidence="7" type="ORF">MGWOODY_Hyp1189</name>
</gene>
<dbReference type="PANTHER" id="PTHR11814">
    <property type="entry name" value="SULFATE TRANSPORTER"/>
    <property type="match status" value="1"/>
</dbReference>
<feature type="transmembrane region" description="Helical" evidence="5">
    <location>
        <begin position="386"/>
        <end position="415"/>
    </location>
</feature>
<dbReference type="InterPro" id="IPR001902">
    <property type="entry name" value="SLC26A/SulP_fam"/>
</dbReference>
<feature type="transmembrane region" description="Helical" evidence="5">
    <location>
        <begin position="173"/>
        <end position="199"/>
    </location>
</feature>
<feature type="transmembrane region" description="Helical" evidence="5">
    <location>
        <begin position="82"/>
        <end position="99"/>
    </location>
</feature>
<feature type="transmembrane region" description="Helical" evidence="5">
    <location>
        <begin position="59"/>
        <end position="75"/>
    </location>
</feature>
<reference evidence="7" key="1">
    <citation type="submission" date="2015-10" db="EMBL/GenBank/DDBJ databases">
        <authorList>
            <person name="Gilbert D.G."/>
        </authorList>
    </citation>
    <scope>NUCLEOTIDE SEQUENCE</scope>
</reference>
<evidence type="ECO:0000256" key="1">
    <source>
        <dbReference type="ARBA" id="ARBA00004141"/>
    </source>
</evidence>
<proteinExistence type="predicted"/>
<dbReference type="EMBL" id="CZQD01000047">
    <property type="protein sequence ID" value="CUS57716.1"/>
    <property type="molecule type" value="Genomic_DNA"/>
</dbReference>
<feature type="transmembrane region" description="Helical" evidence="5">
    <location>
        <begin position="28"/>
        <end position="53"/>
    </location>
</feature>
<feature type="domain" description="SLC26A/SulP transporter" evidence="6">
    <location>
        <begin position="29"/>
        <end position="386"/>
    </location>
</feature>
<sequence>MGNGVAWHGRARMKPKILTTIQTYSGPLFVADLFAGVTVALVAIPLSLAIAIASGADPAAGLVTAIIAGFLISFLGGSRVQIGGPTGAFIVVVFGVIVAHGYDGLVLATFMAGIILIVAGLMRAGNLISFVPEAVVNGFTIGIAIIIAASQLNDLFGLTTSDLPAEFFSKLEVLWAARGTVNWASVGIGAVTMVLIVGLRRVAPKFPGLIVAVGLTSAVVYLFHLPVDTIGSRFGALPSQLPMPKLPELSLDRVTELLPSAFVIAFLAGVESLLSAMVADRMTGGQYRRNAEVMAQGAANMGSALFGGLPATGAIARTATNVRAGGKTPVAGIVHAFTILMAVLFAAPLAGYLAMPALAGLLMLTAWNMSEPHKWRAYMSDEKANVALLLITLVLTVVADLTIAIGVGVSLGLAIRLRRRHVGPADWSEPER</sequence>
<feature type="transmembrane region" description="Helical" evidence="5">
    <location>
        <begin position="257"/>
        <end position="279"/>
    </location>
</feature>
<comment type="subcellular location">
    <subcellularLocation>
        <location evidence="1">Membrane</location>
        <topology evidence="1">Multi-pass membrane protein</topology>
    </subcellularLocation>
</comment>
<dbReference type="Pfam" id="PF00916">
    <property type="entry name" value="Sulfate_transp"/>
    <property type="match status" value="1"/>
</dbReference>
<evidence type="ECO:0000256" key="3">
    <source>
        <dbReference type="ARBA" id="ARBA00022989"/>
    </source>
</evidence>
<evidence type="ECO:0000256" key="4">
    <source>
        <dbReference type="ARBA" id="ARBA00023136"/>
    </source>
</evidence>
<evidence type="ECO:0000259" key="6">
    <source>
        <dbReference type="Pfam" id="PF00916"/>
    </source>
</evidence>